<reference evidence="1 2" key="1">
    <citation type="submission" date="2024-09" db="EMBL/GenBank/DDBJ databases">
        <authorList>
            <person name="Sun Q."/>
            <person name="Mori K."/>
        </authorList>
    </citation>
    <scope>NUCLEOTIDE SEQUENCE [LARGE SCALE GENOMIC DNA]</scope>
    <source>
        <strain evidence="1 2">CGMCC 1.9126</strain>
    </source>
</reference>
<dbReference type="PROSITE" id="PS51257">
    <property type="entry name" value="PROKAR_LIPOPROTEIN"/>
    <property type="match status" value="1"/>
</dbReference>
<comment type="caution">
    <text evidence="1">The sequence shown here is derived from an EMBL/GenBank/DDBJ whole genome shotgun (WGS) entry which is preliminary data.</text>
</comment>
<evidence type="ECO:0008006" key="3">
    <source>
        <dbReference type="Google" id="ProtNLM"/>
    </source>
</evidence>
<dbReference type="RefSeq" id="WP_377057981.1">
    <property type="nucleotide sequence ID" value="NZ_JBHLUU010000028.1"/>
</dbReference>
<keyword evidence="2" id="KW-1185">Reference proteome</keyword>
<gene>
    <name evidence="1" type="ORF">ACFFHF_09910</name>
</gene>
<organism evidence="1 2">
    <name type="scientific">Robertmurraya beringensis</name>
    <dbReference type="NCBI Taxonomy" id="641660"/>
    <lineage>
        <taxon>Bacteria</taxon>
        <taxon>Bacillati</taxon>
        <taxon>Bacillota</taxon>
        <taxon>Bacilli</taxon>
        <taxon>Bacillales</taxon>
        <taxon>Bacillaceae</taxon>
        <taxon>Robertmurraya</taxon>
    </lineage>
</organism>
<name>A0ABV6KQE9_9BACI</name>
<sequence length="92" mass="10693">MRKFVSVLMIVLLLLQFGIGCEQRKPEITEIQAKIKVIEKHKIKNGMVKIKSITHKNNEYIIEWENKDNCEYGIDKVDDQNGELKMVEASIC</sequence>
<accession>A0ABV6KQE9</accession>
<proteinExistence type="predicted"/>
<dbReference type="Proteomes" id="UP001589738">
    <property type="component" value="Unassembled WGS sequence"/>
</dbReference>
<evidence type="ECO:0000313" key="2">
    <source>
        <dbReference type="Proteomes" id="UP001589738"/>
    </source>
</evidence>
<evidence type="ECO:0000313" key="1">
    <source>
        <dbReference type="EMBL" id="MFC0475563.1"/>
    </source>
</evidence>
<dbReference type="EMBL" id="JBHLUU010000028">
    <property type="protein sequence ID" value="MFC0475563.1"/>
    <property type="molecule type" value="Genomic_DNA"/>
</dbReference>
<protein>
    <recommendedName>
        <fullName evidence="3">Lipoprotein</fullName>
    </recommendedName>
</protein>